<name>A0A3T2LVV6_LISMN</name>
<evidence type="ECO:0000313" key="11">
    <source>
        <dbReference type="EMBL" id="HAC3056858.1"/>
    </source>
</evidence>
<evidence type="ECO:0000313" key="8">
    <source>
        <dbReference type="EMBL" id="EAH3126646.1"/>
    </source>
</evidence>
<dbReference type="EMBL" id="AABAGT010000032">
    <property type="protein sequence ID" value="EAG0868580.1"/>
    <property type="molecule type" value="Genomic_DNA"/>
</dbReference>
<proteinExistence type="predicted"/>
<gene>
    <name evidence="4" type="ORF">A8L61_15010</name>
    <name evidence="2" type="ORF">AP104_15670</name>
    <name evidence="1" type="ORF">B4X68_14055</name>
    <name evidence="7" type="ORF">D4271_10630</name>
    <name evidence="5" type="ORF">D4C60_05545</name>
    <name evidence="6" type="ORF">D4D89_04970</name>
    <name evidence="8" type="ORF">D5M70_04965</name>
    <name evidence="3" type="ORF">E1V33_13845</name>
    <name evidence="9" type="ORF">FJU19_04875</name>
    <name evidence="10" type="ORF">GHO09_09165</name>
    <name evidence="11" type="ORF">GZK27_15335</name>
</gene>
<evidence type="ECO:0000313" key="14">
    <source>
        <dbReference type="Proteomes" id="UP000378540"/>
    </source>
</evidence>
<dbReference type="EMBL" id="AABEVI010000003">
    <property type="protein sequence ID" value="EAH0217660.1"/>
    <property type="molecule type" value="Genomic_DNA"/>
</dbReference>
<dbReference type="Proteomes" id="UP000525068">
    <property type="component" value="Unassembled WGS sequence"/>
</dbReference>
<dbReference type="EMBL" id="AAAICE010000012">
    <property type="protein sequence ID" value="EAC3883132.1"/>
    <property type="molecule type" value="Genomic_DNA"/>
</dbReference>
<evidence type="ECO:0008006" key="22">
    <source>
        <dbReference type="Google" id="ProtNLM"/>
    </source>
</evidence>
<dbReference type="EMBL" id="DAAKPP010000013">
    <property type="protein sequence ID" value="HAC3056858.1"/>
    <property type="molecule type" value="Genomic_DNA"/>
</dbReference>
<protein>
    <recommendedName>
        <fullName evidence="22">DUF5405 domain-containing protein</fullName>
    </recommendedName>
</protein>
<dbReference type="Proteomes" id="UP000548826">
    <property type="component" value="Unassembled WGS sequence"/>
</dbReference>
<dbReference type="EMBL" id="AABGFX010000003">
    <property type="protein sequence ID" value="EAH3126646.1"/>
    <property type="molecule type" value="Genomic_DNA"/>
</dbReference>
<comment type="caution">
    <text evidence="4">The sequence shown here is derived from an EMBL/GenBank/DDBJ whole genome shotgun (WGS) entry which is preliminary data.</text>
</comment>
<dbReference type="Proteomes" id="UP000517258">
    <property type="component" value="Unassembled WGS sequence"/>
</dbReference>
<evidence type="ECO:0000313" key="6">
    <source>
        <dbReference type="EMBL" id="EAH0217660.1"/>
    </source>
</evidence>
<dbReference type="Proteomes" id="UP000378540">
    <property type="component" value="Unassembled WGS sequence"/>
</dbReference>
<evidence type="ECO:0000313" key="20">
    <source>
        <dbReference type="Proteomes" id="UP000840567"/>
    </source>
</evidence>
<dbReference type="RefSeq" id="WP_003731819.1">
    <property type="nucleotide sequence ID" value="NC_021823.1"/>
</dbReference>
<evidence type="ECO:0000313" key="7">
    <source>
        <dbReference type="EMBL" id="EAH1615865.1"/>
    </source>
</evidence>
<reference evidence="2 14" key="2">
    <citation type="submission" date="2018-06" db="EMBL/GenBank/DDBJ databases">
        <authorList>
            <consortium name="GenomeTrakr: Next Generation Sequencing Network for Food Pathogen Tracability"/>
        </authorList>
    </citation>
    <scope>NUCLEOTIDE SEQUENCE [LARGE SCALE GENOMIC DNA]</scope>
    <source>
        <strain evidence="1 12">CFSAN060999</strain>
        <strain evidence="2 14">FDA00009539</strain>
    </source>
</reference>
<evidence type="ECO:0000313" key="13">
    <source>
        <dbReference type="Proteomes" id="UP000358545"/>
    </source>
</evidence>
<evidence type="ECO:0000313" key="3">
    <source>
        <dbReference type="EMBL" id="EAE2661238.1"/>
    </source>
</evidence>
<dbReference type="AlphaFoldDB" id="A0A3T2LVV6"/>
<evidence type="ECO:0000313" key="15">
    <source>
        <dbReference type="Proteomes" id="UP000478945"/>
    </source>
</evidence>
<evidence type="ECO:0000313" key="1">
    <source>
        <dbReference type="EMBL" id="EAC3883132.1"/>
    </source>
</evidence>
<dbReference type="EMBL" id="AABFMV010000008">
    <property type="protein sequence ID" value="EAH1615865.1"/>
    <property type="molecule type" value="Genomic_DNA"/>
</dbReference>
<reference evidence="10" key="5">
    <citation type="submission" date="2019-10" db="EMBL/GenBank/DDBJ databases">
        <authorList>
            <consortium name="NCBI Pathogen Detection Project"/>
        </authorList>
    </citation>
    <scope>NUCLEOTIDE SEQUENCE</scope>
    <source>
        <strain evidence="11">LiDS0115</strain>
        <strain evidence="10">Sam_F526FDD3-C0F7-43DB-B204-E231FEF9C926</strain>
    </source>
</reference>
<dbReference type="EMBL" id="AAJEKY010000003">
    <property type="protein sequence ID" value="ECL0130420.1"/>
    <property type="molecule type" value="Genomic_DNA"/>
</dbReference>
<reference evidence="4 13" key="3">
    <citation type="submission" date="2018-06" db="EMBL/GenBank/DDBJ databases">
        <authorList>
            <consortium name="PulseNet: The National Subtyping Network for Foodborne Disease Surveillance"/>
            <person name="Tarr C.L."/>
            <person name="Trees E."/>
            <person name="Katz L.S."/>
            <person name="Carleton-Romer H.A."/>
            <person name="Stroika S."/>
            <person name="Kucerova Z."/>
            <person name="Roache K.F."/>
            <person name="Sabol A.L."/>
            <person name="Besser J."/>
            <person name="Gerner-Smidt P."/>
        </authorList>
    </citation>
    <scope>NUCLEOTIDE SEQUENCE [LARGE SCALE GENOMIC DNA]</scope>
    <source>
        <strain evidence="4 13">PNUSAL002180</strain>
    </source>
</reference>
<evidence type="ECO:0000313" key="16">
    <source>
        <dbReference type="Proteomes" id="UP000517258"/>
    </source>
</evidence>
<dbReference type="Proteomes" id="UP000356407">
    <property type="component" value="Unassembled WGS sequence"/>
</dbReference>
<evidence type="ECO:0000313" key="18">
    <source>
        <dbReference type="Proteomes" id="UP000529135"/>
    </source>
</evidence>
<evidence type="ECO:0000313" key="9">
    <source>
        <dbReference type="EMBL" id="ECL0130420.1"/>
    </source>
</evidence>
<evidence type="ECO:0000313" key="19">
    <source>
        <dbReference type="Proteomes" id="UP000548826"/>
    </source>
</evidence>
<dbReference type="EMBL" id="AABEQV010000003">
    <property type="protein sequence ID" value="EAG9856450.1"/>
    <property type="molecule type" value="Genomic_DNA"/>
</dbReference>
<dbReference type="EMBL" id="AAAJCR010000022">
    <property type="protein sequence ID" value="EAC5950801.1"/>
    <property type="molecule type" value="Genomic_DNA"/>
</dbReference>
<dbReference type="Proteomes" id="UP000840567">
    <property type="component" value="Unassembled WGS sequence"/>
</dbReference>
<evidence type="ECO:0000313" key="2">
    <source>
        <dbReference type="EMBL" id="EAC5950801.1"/>
    </source>
</evidence>
<evidence type="ECO:0000313" key="10">
    <source>
        <dbReference type="EMBL" id="HAA8490665.1"/>
    </source>
</evidence>
<dbReference type="Proteomes" id="UP000358545">
    <property type="component" value="Unassembled WGS sequence"/>
</dbReference>
<dbReference type="Proteomes" id="UP000383365">
    <property type="component" value="Unassembled WGS sequence"/>
</dbReference>
<dbReference type="Proteomes" id="UP000478945">
    <property type="component" value="Unassembled WGS sequence"/>
</dbReference>
<sequence>MKIKINEDYVIRSSQYQYVLSKPKGPDKNGAEQYSDIGYFPTVEKALDAFTEHHIRTSDISSFEELSYEVKMVRELLTEIKSKLEVLK</sequence>
<evidence type="ECO:0000313" key="12">
    <source>
        <dbReference type="Proteomes" id="UP000356407"/>
    </source>
</evidence>
<reference evidence="16 17" key="4">
    <citation type="submission" date="2019-04" db="EMBL/GenBank/DDBJ databases">
        <authorList>
            <person name="Ashton P.M."/>
            <person name="Dallman T."/>
            <person name="Nair S."/>
            <person name="De Pinna E."/>
            <person name="Peters T."/>
            <person name="Grant K."/>
        </authorList>
    </citation>
    <scope>NUCLEOTIDE SEQUENCE [LARGE SCALE GENOMIC DNA]</scope>
    <source>
        <strain evidence="5 19">429821</strain>
        <strain evidence="7 17">562417</strain>
        <strain evidence="8 18">562428</strain>
        <strain evidence="6 16">563356</strain>
        <strain evidence="9 15">760311</strain>
        <strain evidence="3">RL15000161</strain>
    </source>
</reference>
<reference evidence="20 21" key="1">
    <citation type="journal article" date="2018" name="Genome Biol.">
        <title>SKESA: strategic k-mer extension for scrupulous assemblies.</title>
        <authorList>
            <person name="Souvorov A."/>
            <person name="Agarwala R."/>
            <person name="Lipman D.J."/>
        </authorList>
    </citation>
    <scope>NUCLEOTIDE SEQUENCE [LARGE SCALE GENOMIC DNA]</scope>
    <source>
        <strain evidence="11 21">LiDS0115</strain>
        <strain evidence="10">Sam_F526FDD3-C0F7-43DB-B204-E231FEF9C926</strain>
    </source>
</reference>
<dbReference type="Proteomes" id="UP000841561">
    <property type="component" value="Unassembled WGS sequence"/>
</dbReference>
<evidence type="ECO:0000313" key="5">
    <source>
        <dbReference type="EMBL" id="EAG9856450.1"/>
    </source>
</evidence>
<evidence type="ECO:0000313" key="21">
    <source>
        <dbReference type="Proteomes" id="UP000841561"/>
    </source>
</evidence>
<dbReference type="EMBL" id="AAARIE010000025">
    <property type="protein sequence ID" value="EAE2661238.1"/>
    <property type="molecule type" value="Genomic_DNA"/>
</dbReference>
<evidence type="ECO:0000313" key="17">
    <source>
        <dbReference type="Proteomes" id="UP000525068"/>
    </source>
</evidence>
<accession>A0A3T2LVV6</accession>
<evidence type="ECO:0000313" key="4">
    <source>
        <dbReference type="EMBL" id="EAG0868580.1"/>
    </source>
</evidence>
<dbReference type="Proteomes" id="UP000529135">
    <property type="component" value="Unassembled WGS sequence"/>
</dbReference>
<dbReference type="EMBL" id="DAAEQL010000004">
    <property type="protein sequence ID" value="HAA8490665.1"/>
    <property type="molecule type" value="Genomic_DNA"/>
</dbReference>
<organism evidence="4 13">
    <name type="scientific">Listeria monocytogenes</name>
    <dbReference type="NCBI Taxonomy" id="1639"/>
    <lineage>
        <taxon>Bacteria</taxon>
        <taxon>Bacillati</taxon>
        <taxon>Bacillota</taxon>
        <taxon>Bacilli</taxon>
        <taxon>Bacillales</taxon>
        <taxon>Listeriaceae</taxon>
        <taxon>Listeria</taxon>
    </lineage>
</organism>